<dbReference type="HOGENOM" id="CLU_813876_0_0_1"/>
<keyword evidence="3" id="KW-1185">Reference proteome</keyword>
<dbReference type="EMBL" id="AFBI03000039">
    <property type="protein sequence ID" value="EJW03368.1"/>
    <property type="molecule type" value="Genomic_DNA"/>
</dbReference>
<keyword evidence="1" id="KW-1133">Transmembrane helix</keyword>
<evidence type="ECO:0000313" key="2">
    <source>
        <dbReference type="EMBL" id="EJW03368.1"/>
    </source>
</evidence>
<evidence type="ECO:0000256" key="1">
    <source>
        <dbReference type="SAM" id="Phobius"/>
    </source>
</evidence>
<reference evidence="2 3" key="1">
    <citation type="submission" date="2011-08" db="EMBL/GenBank/DDBJ databases">
        <authorList>
            <person name="Liu Z.J."/>
            <person name="Shi F.L."/>
            <person name="Lu J.Q."/>
            <person name="Li M."/>
            <person name="Wang Z.L."/>
        </authorList>
    </citation>
    <scope>NUCLEOTIDE SEQUENCE [LARGE SCALE GENOMIC DNA]</scope>
    <source>
        <strain evidence="2 3">USNM 41457</strain>
    </source>
</reference>
<name>J8ZUL2_EDHAE</name>
<keyword evidence="1" id="KW-0812">Transmembrane</keyword>
<protein>
    <recommendedName>
        <fullName evidence="4">Transmembrane protein</fullName>
    </recommendedName>
</protein>
<proteinExistence type="predicted"/>
<keyword evidence="1" id="KW-0472">Membrane</keyword>
<organism evidence="2 3">
    <name type="scientific">Edhazardia aedis (strain USNM 41457)</name>
    <name type="common">Microsporidian parasite</name>
    <dbReference type="NCBI Taxonomy" id="1003232"/>
    <lineage>
        <taxon>Eukaryota</taxon>
        <taxon>Fungi</taxon>
        <taxon>Fungi incertae sedis</taxon>
        <taxon>Microsporidia</taxon>
        <taxon>Edhazardia</taxon>
    </lineage>
</organism>
<reference evidence="3" key="2">
    <citation type="submission" date="2015-07" db="EMBL/GenBank/DDBJ databases">
        <title>Contrasting host-pathogen interactions and genome evolution in two generalist and specialist microsporidian pathogens of mosquitoes.</title>
        <authorList>
            <consortium name="The Broad Institute Genomics Platform"/>
            <consortium name="The Broad Institute Genome Sequencing Center for Infectious Disease"/>
            <person name="Cuomo C.A."/>
            <person name="Sanscrainte N.D."/>
            <person name="Goldberg J.M."/>
            <person name="Heiman D."/>
            <person name="Young S."/>
            <person name="Zeng Q."/>
            <person name="Becnel J.J."/>
            <person name="Birren B.W."/>
        </authorList>
    </citation>
    <scope>NUCLEOTIDE SEQUENCE [LARGE SCALE GENOMIC DNA]</scope>
    <source>
        <strain evidence="3">USNM 41457</strain>
    </source>
</reference>
<evidence type="ECO:0008006" key="4">
    <source>
        <dbReference type="Google" id="ProtNLM"/>
    </source>
</evidence>
<sequence length="341" mass="39603">MTKLIFSILNIILNTKLFIHNPLVLKMSFKLFTCALVLSILFLTGISISIGIYLGSSFQGCELFNKEISFQTIPFIQNNLKSNNVSNGIIDLNGEKYQLISNSYFNLDFLQFEDIKLVDYSRILNEGPNKKCENLKDQIGYFLESRYIDDGTIFYKIPLSQTFYNLTPFTVEPANMRCSPIKIQIEKNFKPIKLSNANMEKTFHTPFIVDLLCNKNGCFLFYIKSKLTLPVIRECFNVDIENYSTTDYASLIQDISIFLDFFPITEKYNEKLFDYSFVEQFLSFQKELGNCELYDCNKQCDLNILANDRFLETNNREMIKFDGYDESNLHINISELTQNIG</sequence>
<dbReference type="InParanoid" id="J8ZUL2"/>
<dbReference type="VEuPathDB" id="MicrosporidiaDB:EDEG_02278"/>
<feature type="transmembrane region" description="Helical" evidence="1">
    <location>
        <begin position="31"/>
        <end position="54"/>
    </location>
</feature>
<comment type="caution">
    <text evidence="2">The sequence shown here is derived from an EMBL/GenBank/DDBJ whole genome shotgun (WGS) entry which is preliminary data.</text>
</comment>
<evidence type="ECO:0000313" key="3">
    <source>
        <dbReference type="Proteomes" id="UP000003163"/>
    </source>
</evidence>
<dbReference type="Proteomes" id="UP000003163">
    <property type="component" value="Unassembled WGS sequence"/>
</dbReference>
<dbReference type="AlphaFoldDB" id="J8ZUL2"/>
<accession>J8ZUL2</accession>
<gene>
    <name evidence="2" type="ORF">EDEG_02278</name>
</gene>